<feature type="compositionally biased region" description="Acidic residues" evidence="1">
    <location>
        <begin position="519"/>
        <end position="534"/>
    </location>
</feature>
<feature type="region of interest" description="Disordered" evidence="1">
    <location>
        <begin position="571"/>
        <end position="620"/>
    </location>
</feature>
<reference evidence="2" key="2">
    <citation type="submission" date="2020-11" db="EMBL/GenBank/DDBJ databases">
        <authorList>
            <person name="McCartney M.A."/>
            <person name="Auch B."/>
            <person name="Kono T."/>
            <person name="Mallez S."/>
            <person name="Becker A."/>
            <person name="Gohl D.M."/>
            <person name="Silverstein K.A.T."/>
            <person name="Koren S."/>
            <person name="Bechman K.B."/>
            <person name="Herman A."/>
            <person name="Abrahante J.E."/>
            <person name="Garbe J."/>
        </authorList>
    </citation>
    <scope>NUCLEOTIDE SEQUENCE</scope>
    <source>
        <strain evidence="2">Duluth1</strain>
        <tissue evidence="2">Whole animal</tissue>
    </source>
</reference>
<feature type="compositionally biased region" description="Polar residues" evidence="1">
    <location>
        <begin position="579"/>
        <end position="609"/>
    </location>
</feature>
<sequence>MAERLRQYRLGKELYPRYKYATEEIKRAYKKYSRLISECGLSGEPHLPIFGDVSVNILESHVDVLIEADELSPKSMPDPTKFETMNQEQAKTQFADLTENERLPTIYVTKYTEKNVPQDYFGNMIVYISGRPIPDSKWSRYEDTYICVSNKKSCKEDINEMLARYVFSYMRNRTEILHCIAHCAEADDYTQKLGRCLENRNKCSPSTPVKVMGSVTFRRSKSSTTEANLLVEKSLDEGVGLEEHLKRARTMRPRLLDAVSEICTMYKRSEIPESERPQIQRREKNVNEEVANELTMKIPQIIGVGYRLDTLVVTVDASVMNDEKTMNKIKSDTRKVFDARNIKEESINFIFSTRDMSRFASADVKTGGFIRAVGRGTLGGFVWKGNPPHKNCCLISANHVLQDQNSSDVYLISSYATETKIATTLLPRMDVEYLKPLDIAAAKLHIQPTEEPSLLDSTGQKANSKVYDYQNQDQVELLNGLRVHLWGAKTRLGKGKITMPLYYRSATANIQPLIGLEDLDSDEASDGDTTDEAGESSRVLAAEGDSGSLVCADTPKGIYIDAIGMLIGKQHESDAKTPSRMTSASETNSVDTAGNGISDSTGDAATQNQSVASASSHGSSRKLYLAFDLQAGLRHMNDKYKDDFQLCKSVNNP</sequence>
<dbReference type="EMBL" id="JAIWYP010000014">
    <property type="protein sequence ID" value="KAH3711399.1"/>
    <property type="molecule type" value="Genomic_DNA"/>
</dbReference>
<proteinExistence type="predicted"/>
<reference evidence="2" key="1">
    <citation type="journal article" date="2019" name="bioRxiv">
        <title>The Genome of the Zebra Mussel, Dreissena polymorpha: A Resource for Invasive Species Research.</title>
        <authorList>
            <person name="McCartney M.A."/>
            <person name="Auch B."/>
            <person name="Kono T."/>
            <person name="Mallez S."/>
            <person name="Zhang Y."/>
            <person name="Obille A."/>
            <person name="Becker A."/>
            <person name="Abrahante J.E."/>
            <person name="Garbe J."/>
            <person name="Badalamenti J.P."/>
            <person name="Herman A."/>
            <person name="Mangelson H."/>
            <person name="Liachko I."/>
            <person name="Sullivan S."/>
            <person name="Sone E.D."/>
            <person name="Koren S."/>
            <person name="Silverstein K.A.T."/>
            <person name="Beckman K.B."/>
            <person name="Gohl D.M."/>
        </authorList>
    </citation>
    <scope>NUCLEOTIDE SEQUENCE</scope>
    <source>
        <strain evidence="2">Duluth1</strain>
        <tissue evidence="2">Whole animal</tissue>
    </source>
</reference>
<name>A0A9D3Z3W9_DREPO</name>
<evidence type="ECO:0000313" key="3">
    <source>
        <dbReference type="Proteomes" id="UP000828390"/>
    </source>
</evidence>
<dbReference type="Proteomes" id="UP000828390">
    <property type="component" value="Unassembled WGS sequence"/>
</dbReference>
<accession>A0A9D3Z3W9</accession>
<protein>
    <submittedName>
        <fullName evidence="2">Uncharacterized protein</fullName>
    </submittedName>
</protein>
<dbReference type="AlphaFoldDB" id="A0A9D3Z3W9"/>
<gene>
    <name evidence="2" type="ORF">DPMN_071068</name>
</gene>
<keyword evidence="3" id="KW-1185">Reference proteome</keyword>
<organism evidence="2 3">
    <name type="scientific">Dreissena polymorpha</name>
    <name type="common">Zebra mussel</name>
    <name type="synonym">Mytilus polymorpha</name>
    <dbReference type="NCBI Taxonomy" id="45954"/>
    <lineage>
        <taxon>Eukaryota</taxon>
        <taxon>Metazoa</taxon>
        <taxon>Spiralia</taxon>
        <taxon>Lophotrochozoa</taxon>
        <taxon>Mollusca</taxon>
        <taxon>Bivalvia</taxon>
        <taxon>Autobranchia</taxon>
        <taxon>Heteroconchia</taxon>
        <taxon>Euheterodonta</taxon>
        <taxon>Imparidentia</taxon>
        <taxon>Neoheterodontei</taxon>
        <taxon>Myida</taxon>
        <taxon>Dreissenoidea</taxon>
        <taxon>Dreissenidae</taxon>
        <taxon>Dreissena</taxon>
    </lineage>
</organism>
<dbReference type="OrthoDB" id="10628026at2759"/>
<feature type="region of interest" description="Disordered" evidence="1">
    <location>
        <begin position="519"/>
        <end position="545"/>
    </location>
</feature>
<evidence type="ECO:0000256" key="1">
    <source>
        <dbReference type="SAM" id="MobiDB-lite"/>
    </source>
</evidence>
<evidence type="ECO:0000313" key="2">
    <source>
        <dbReference type="EMBL" id="KAH3711399.1"/>
    </source>
</evidence>
<comment type="caution">
    <text evidence="2">The sequence shown here is derived from an EMBL/GenBank/DDBJ whole genome shotgun (WGS) entry which is preliminary data.</text>
</comment>